<organism evidence="1 2">
    <name type="scientific">Moraxella lacunata</name>
    <dbReference type="NCBI Taxonomy" id="477"/>
    <lineage>
        <taxon>Bacteria</taxon>
        <taxon>Pseudomonadati</taxon>
        <taxon>Pseudomonadota</taxon>
        <taxon>Gammaproteobacteria</taxon>
        <taxon>Moraxellales</taxon>
        <taxon>Moraxellaceae</taxon>
        <taxon>Moraxella</taxon>
    </lineage>
</organism>
<dbReference type="RefSeq" id="WP_258556940.1">
    <property type="nucleotide sequence ID" value="NZ_UGQU01000003.1"/>
</dbReference>
<dbReference type="AlphaFoldDB" id="A0A378TSM8"/>
<dbReference type="EMBL" id="UGQU01000003">
    <property type="protein sequence ID" value="STZ63865.1"/>
    <property type="molecule type" value="Genomic_DNA"/>
</dbReference>
<accession>A0A378TSM8</accession>
<evidence type="ECO:0000313" key="2">
    <source>
        <dbReference type="Proteomes" id="UP000254437"/>
    </source>
</evidence>
<evidence type="ECO:0000313" key="1">
    <source>
        <dbReference type="EMBL" id="STZ63865.1"/>
    </source>
</evidence>
<dbReference type="Proteomes" id="UP000254437">
    <property type="component" value="Unassembled WGS sequence"/>
</dbReference>
<name>A0A378TSM8_MORLA</name>
<reference evidence="1 2" key="1">
    <citation type="submission" date="2018-06" db="EMBL/GenBank/DDBJ databases">
        <authorList>
            <consortium name="Pathogen Informatics"/>
            <person name="Doyle S."/>
        </authorList>
    </citation>
    <scope>NUCLEOTIDE SEQUENCE [LARGE SCALE GENOMIC DNA]</scope>
    <source>
        <strain evidence="1 2">NCTC10359</strain>
    </source>
</reference>
<sequence length="41" mass="5229">MSNRDNFIKRELKRMIQYYIKPRIRSYLWKIARCIIDKIVR</sequence>
<gene>
    <name evidence="1" type="ORF">NCTC10359_02307</name>
</gene>
<proteinExistence type="predicted"/>
<protein>
    <submittedName>
        <fullName evidence="1">Uncharacterized protein</fullName>
    </submittedName>
</protein>